<dbReference type="Proteomes" id="UP001500967">
    <property type="component" value="Unassembled WGS sequence"/>
</dbReference>
<dbReference type="Pfam" id="PF13460">
    <property type="entry name" value="NAD_binding_10"/>
    <property type="match status" value="1"/>
</dbReference>
<keyword evidence="3" id="KW-1185">Reference proteome</keyword>
<evidence type="ECO:0000313" key="3">
    <source>
        <dbReference type="Proteomes" id="UP001500967"/>
    </source>
</evidence>
<gene>
    <name evidence="2" type="ORF">GCM10009539_51480</name>
</gene>
<evidence type="ECO:0000313" key="2">
    <source>
        <dbReference type="EMBL" id="GAA0259767.1"/>
    </source>
</evidence>
<dbReference type="InterPro" id="IPR016040">
    <property type="entry name" value="NAD(P)-bd_dom"/>
</dbReference>
<dbReference type="InterPro" id="IPR036291">
    <property type="entry name" value="NAD(P)-bd_dom_sf"/>
</dbReference>
<dbReference type="PANTHER" id="PTHR47129:SF1">
    <property type="entry name" value="NMRA-LIKE DOMAIN-CONTAINING PROTEIN"/>
    <property type="match status" value="1"/>
</dbReference>
<dbReference type="InterPro" id="IPR052718">
    <property type="entry name" value="NmrA-type_oxidoreductase"/>
</dbReference>
<dbReference type="CDD" id="cd05269">
    <property type="entry name" value="TMR_SDR_a"/>
    <property type="match status" value="1"/>
</dbReference>
<dbReference type="PANTHER" id="PTHR47129">
    <property type="entry name" value="QUINONE OXIDOREDUCTASE 2"/>
    <property type="match status" value="1"/>
</dbReference>
<dbReference type="EMBL" id="BAAAGX010000020">
    <property type="protein sequence ID" value="GAA0259767.1"/>
    <property type="molecule type" value="Genomic_DNA"/>
</dbReference>
<reference evidence="3" key="1">
    <citation type="journal article" date="2019" name="Int. J. Syst. Evol. Microbiol.">
        <title>The Global Catalogue of Microorganisms (GCM) 10K type strain sequencing project: providing services to taxonomists for standard genome sequencing and annotation.</title>
        <authorList>
            <consortium name="The Broad Institute Genomics Platform"/>
            <consortium name="The Broad Institute Genome Sequencing Center for Infectious Disease"/>
            <person name="Wu L."/>
            <person name="Ma J."/>
        </authorList>
    </citation>
    <scope>NUCLEOTIDE SEQUENCE [LARGE SCALE GENOMIC DNA]</scope>
    <source>
        <strain evidence="3">JCM 10425</strain>
    </source>
</reference>
<dbReference type="Gene3D" id="3.40.50.720">
    <property type="entry name" value="NAD(P)-binding Rossmann-like Domain"/>
    <property type="match status" value="1"/>
</dbReference>
<proteinExistence type="predicted"/>
<accession>A0ABP3EFZ9</accession>
<comment type="caution">
    <text evidence="2">The sequence shown here is derived from an EMBL/GenBank/DDBJ whole genome shotgun (WGS) entry which is preliminary data.</text>
</comment>
<dbReference type="RefSeq" id="WP_344651485.1">
    <property type="nucleotide sequence ID" value="NZ_BAAAGX010000020.1"/>
</dbReference>
<name>A0ABP3EFZ9_9ACTN</name>
<protein>
    <submittedName>
        <fullName evidence="2">SDR family oxidoreductase</fullName>
    </submittedName>
</protein>
<sequence length="275" mass="28327">MITVTAATGHLGRLVIADLLDRGVPASEITAAVRTPSKAADLGVRVVEADYDRPETLAPAFAGTDQLLFISGDTLEQHTNVIDAARAAGVGLTVYTSGLRADTSSLTLMSGKHAPTERAIVASGIPYVFLRNGWYLENYTAQIPQFVENGVILGAAGDGRVSAASRADYAAAAVAALLAPVPGSVYELGGDEAFTMSELAAEVTRATGTTVVYKNLSEAEYAETLTGFGVPAPFAAVLANADRGLSVGDLHVDSGDLHRLIGRAPTTLAAALKSA</sequence>
<organism evidence="2 3">
    <name type="scientific">Cryptosporangium japonicum</name>
    <dbReference type="NCBI Taxonomy" id="80872"/>
    <lineage>
        <taxon>Bacteria</taxon>
        <taxon>Bacillati</taxon>
        <taxon>Actinomycetota</taxon>
        <taxon>Actinomycetes</taxon>
        <taxon>Cryptosporangiales</taxon>
        <taxon>Cryptosporangiaceae</taxon>
        <taxon>Cryptosporangium</taxon>
    </lineage>
</organism>
<dbReference type="SUPFAM" id="SSF51735">
    <property type="entry name" value="NAD(P)-binding Rossmann-fold domains"/>
    <property type="match status" value="1"/>
</dbReference>
<evidence type="ECO:0000259" key="1">
    <source>
        <dbReference type="Pfam" id="PF13460"/>
    </source>
</evidence>
<dbReference type="Gene3D" id="3.90.25.10">
    <property type="entry name" value="UDP-galactose 4-epimerase, domain 1"/>
    <property type="match status" value="1"/>
</dbReference>
<feature type="domain" description="NAD(P)-binding" evidence="1">
    <location>
        <begin position="7"/>
        <end position="178"/>
    </location>
</feature>